<dbReference type="RefSeq" id="WP_110652259.1">
    <property type="nucleotide sequence ID" value="NZ_QJRN01000007.1"/>
</dbReference>
<dbReference type="AlphaFoldDB" id="A0A9Q6IGG4"/>
<comment type="caution">
    <text evidence="2">The sequence shown here is derived from an EMBL/GenBank/DDBJ whole genome shotgun (WGS) entry which is preliminary data.</text>
</comment>
<dbReference type="Proteomes" id="UP000248188">
    <property type="component" value="Unassembled WGS sequence"/>
</dbReference>
<name>A0A9Q6IGG4_9PSED</name>
<dbReference type="EMBL" id="QJRN01000007">
    <property type="protein sequence ID" value="PYC37320.1"/>
    <property type="molecule type" value="Genomic_DNA"/>
</dbReference>
<sequence>MFQRALICTLLTLIALPASAAPAKVERRCGWFENPTPANATLTDRDGVWEIASQGGYQAEGEWPTFNDQQWVRTNNHYGYGCACVSANADPQTHRLDHLHKAKARPLSACRDDPSLYEPLREEAGVPVLPMDSPRFKAQGFSLQYPKGWKLGQAQNCLTLDHPKKRPQEEYTLHLCLQQGSLEQAAEGLFFYQENGVWMRSAGRDEPSPVQEISGPGWKGLLAYQTCGISDGDTGFHAYGGTCLMALIDSGQRQVVADSVGFFQDFATLRAILYSIRFDPAPTTPPH</sequence>
<feature type="signal peptide" evidence="1">
    <location>
        <begin position="1"/>
        <end position="20"/>
    </location>
</feature>
<evidence type="ECO:0000313" key="2">
    <source>
        <dbReference type="EMBL" id="PYC37320.1"/>
    </source>
</evidence>
<keyword evidence="1" id="KW-0732">Signal</keyword>
<feature type="chain" id="PRO_5040188564" evidence="1">
    <location>
        <begin position="21"/>
        <end position="287"/>
    </location>
</feature>
<accession>A0A9Q6IGG4</accession>
<evidence type="ECO:0000256" key="1">
    <source>
        <dbReference type="SAM" id="SignalP"/>
    </source>
</evidence>
<proteinExistence type="predicted"/>
<gene>
    <name evidence="2" type="ORF">DMX08_13580</name>
</gene>
<organism evidence="2 3">
    <name type="scientific">Pseudomonas protegens</name>
    <dbReference type="NCBI Taxonomy" id="380021"/>
    <lineage>
        <taxon>Bacteria</taxon>
        <taxon>Pseudomonadati</taxon>
        <taxon>Pseudomonadota</taxon>
        <taxon>Gammaproteobacteria</taxon>
        <taxon>Pseudomonadales</taxon>
        <taxon>Pseudomonadaceae</taxon>
        <taxon>Pseudomonas</taxon>
    </lineage>
</organism>
<dbReference type="Pfam" id="PF13316">
    <property type="entry name" value="DUF4087"/>
    <property type="match status" value="1"/>
</dbReference>
<protein>
    <submittedName>
        <fullName evidence="2">DUF4087 domain-containing protein</fullName>
    </submittedName>
</protein>
<evidence type="ECO:0000313" key="3">
    <source>
        <dbReference type="Proteomes" id="UP000248188"/>
    </source>
</evidence>
<reference evidence="2 3" key="1">
    <citation type="submission" date="2018-06" db="EMBL/GenBank/DDBJ databases">
        <title>Pseudomonas diversity within urban Lake Michigan freshwaters.</title>
        <authorList>
            <person name="Batrich M."/>
            <person name="Hatzopoulos T."/>
            <person name="Putonti C."/>
        </authorList>
    </citation>
    <scope>NUCLEOTIDE SEQUENCE [LARGE SCALE GENOMIC DNA]</scope>
    <source>
        <strain evidence="2 3">MB-090624</strain>
    </source>
</reference>
<dbReference type="InterPro" id="IPR025145">
    <property type="entry name" value="DUF4087"/>
</dbReference>